<name>A0AAP3EKW3_ECOLX</name>
<dbReference type="AlphaFoldDB" id="A0AAP3EKW3"/>
<dbReference type="Proteomes" id="UP001208624">
    <property type="component" value="Unassembled WGS sequence"/>
</dbReference>
<proteinExistence type="predicted"/>
<reference evidence="1" key="1">
    <citation type="submission" date="2023-06" db="EMBL/GenBank/DDBJ databases">
        <title>Deciphering the underlying mechanisms mediating the transmission of blaNDM gene from human to animals in China.</title>
        <authorList>
            <person name="Chen K."/>
            <person name="Chen S."/>
        </authorList>
    </citation>
    <scope>NUCLEOTIDE SEQUENCE</scope>
    <source>
        <strain evidence="1">1199</strain>
    </source>
</reference>
<feature type="non-terminal residue" evidence="1">
    <location>
        <position position="1"/>
    </location>
</feature>
<dbReference type="EMBL" id="JAOVKC010000940">
    <property type="protein sequence ID" value="MCV5625888.1"/>
    <property type="molecule type" value="Genomic_DNA"/>
</dbReference>
<accession>A0AAP3EKW3</accession>
<protein>
    <submittedName>
        <fullName evidence="1">Uncharacterized protein</fullName>
    </submittedName>
</protein>
<sequence>LKVSDEINACDFQDFIRPRQQKKRQILKETVQSKSKPKLINSTIHQFFDIPESKSISLPKTKRKATSEIELKPCGKKLKQMTLSFSNC</sequence>
<gene>
    <name evidence="1" type="ORF">OFN31_30100</name>
</gene>
<organism evidence="1 2">
    <name type="scientific">Escherichia coli</name>
    <dbReference type="NCBI Taxonomy" id="562"/>
    <lineage>
        <taxon>Bacteria</taxon>
        <taxon>Pseudomonadati</taxon>
        <taxon>Pseudomonadota</taxon>
        <taxon>Gammaproteobacteria</taxon>
        <taxon>Enterobacterales</taxon>
        <taxon>Enterobacteriaceae</taxon>
        <taxon>Escherichia</taxon>
    </lineage>
</organism>
<comment type="caution">
    <text evidence="1">The sequence shown here is derived from an EMBL/GenBank/DDBJ whole genome shotgun (WGS) entry which is preliminary data.</text>
</comment>
<evidence type="ECO:0000313" key="1">
    <source>
        <dbReference type="EMBL" id="MCV5625888.1"/>
    </source>
</evidence>
<evidence type="ECO:0000313" key="2">
    <source>
        <dbReference type="Proteomes" id="UP001208624"/>
    </source>
</evidence>